<dbReference type="Proteomes" id="UP000027073">
    <property type="component" value="Unassembled WGS sequence"/>
</dbReference>
<proteinExistence type="predicted"/>
<feature type="compositionally biased region" description="Low complexity" evidence="1">
    <location>
        <begin position="52"/>
        <end position="76"/>
    </location>
</feature>
<dbReference type="HOGENOM" id="CLU_116397_0_0_1"/>
<dbReference type="VEuPathDB" id="FungiDB:PLEOSDRAFT_1090368"/>
<name>A0A067N9N2_PLEO1</name>
<feature type="chain" id="PRO_5001642041" evidence="2">
    <location>
        <begin position="17"/>
        <end position="187"/>
    </location>
</feature>
<evidence type="ECO:0000256" key="2">
    <source>
        <dbReference type="SAM" id="SignalP"/>
    </source>
</evidence>
<accession>A0A067N9N2</accession>
<feature type="region of interest" description="Disordered" evidence="1">
    <location>
        <begin position="52"/>
        <end position="92"/>
    </location>
</feature>
<organism evidence="3 4">
    <name type="scientific">Pleurotus ostreatus (strain PC15)</name>
    <name type="common">Oyster mushroom</name>
    <dbReference type="NCBI Taxonomy" id="1137138"/>
    <lineage>
        <taxon>Eukaryota</taxon>
        <taxon>Fungi</taxon>
        <taxon>Dikarya</taxon>
        <taxon>Basidiomycota</taxon>
        <taxon>Agaricomycotina</taxon>
        <taxon>Agaricomycetes</taxon>
        <taxon>Agaricomycetidae</taxon>
        <taxon>Agaricales</taxon>
        <taxon>Pleurotineae</taxon>
        <taxon>Pleurotaceae</taxon>
        <taxon>Pleurotus</taxon>
    </lineage>
</organism>
<reference evidence="4" key="1">
    <citation type="journal article" date="2014" name="Proc. Natl. Acad. Sci. U.S.A.">
        <title>Extensive sampling of basidiomycete genomes demonstrates inadequacy of the white-rot/brown-rot paradigm for wood decay fungi.</title>
        <authorList>
            <person name="Riley R."/>
            <person name="Salamov A.A."/>
            <person name="Brown D.W."/>
            <person name="Nagy L.G."/>
            <person name="Floudas D."/>
            <person name="Held B.W."/>
            <person name="Levasseur A."/>
            <person name="Lombard V."/>
            <person name="Morin E."/>
            <person name="Otillar R."/>
            <person name="Lindquist E.A."/>
            <person name="Sun H."/>
            <person name="LaButti K.M."/>
            <person name="Schmutz J."/>
            <person name="Jabbour D."/>
            <person name="Luo H."/>
            <person name="Baker S.E."/>
            <person name="Pisabarro A.G."/>
            <person name="Walton J.D."/>
            <person name="Blanchette R.A."/>
            <person name="Henrissat B."/>
            <person name="Martin F."/>
            <person name="Cullen D."/>
            <person name="Hibbett D.S."/>
            <person name="Grigoriev I.V."/>
        </authorList>
    </citation>
    <scope>NUCLEOTIDE SEQUENCE [LARGE SCALE GENOMIC DNA]</scope>
    <source>
        <strain evidence="4">PC15</strain>
    </source>
</reference>
<dbReference type="EMBL" id="KL198011">
    <property type="protein sequence ID" value="KDQ24559.1"/>
    <property type="molecule type" value="Genomic_DNA"/>
</dbReference>
<evidence type="ECO:0000313" key="3">
    <source>
        <dbReference type="EMBL" id="KDQ24559.1"/>
    </source>
</evidence>
<sequence>MFLPLVLLALVHYVTAQTATVVNPAGQTVVQVITLGVDGLPSTSTLQTVVGAADPDTTTPTTPTTTAATTTTTLPLQQGPVGQPAPTLGTPGGPTPFTYTTTIGGETIVTTDVFTPSTPATTPHTPTAQGTIWDYSQWLSQYAAAQSTGSSGNSATPTTVNGWMVLTVAACMSLGFTLPLKNALFAL</sequence>
<evidence type="ECO:0000313" key="4">
    <source>
        <dbReference type="Proteomes" id="UP000027073"/>
    </source>
</evidence>
<evidence type="ECO:0000256" key="1">
    <source>
        <dbReference type="SAM" id="MobiDB-lite"/>
    </source>
</evidence>
<feature type="signal peptide" evidence="2">
    <location>
        <begin position="1"/>
        <end position="16"/>
    </location>
</feature>
<dbReference type="InParanoid" id="A0A067N9N2"/>
<keyword evidence="2" id="KW-0732">Signal</keyword>
<gene>
    <name evidence="3" type="ORF">PLEOSDRAFT_1090368</name>
</gene>
<dbReference type="AlphaFoldDB" id="A0A067N9N2"/>
<protein>
    <submittedName>
        <fullName evidence="3">Uncharacterized protein</fullName>
    </submittedName>
</protein>